<accession>A0A8S1KIY2</accession>
<evidence type="ECO:0000256" key="1">
    <source>
        <dbReference type="SAM" id="Coils"/>
    </source>
</evidence>
<organism evidence="2 3">
    <name type="scientific">Paramecium sonneborni</name>
    <dbReference type="NCBI Taxonomy" id="65129"/>
    <lineage>
        <taxon>Eukaryota</taxon>
        <taxon>Sar</taxon>
        <taxon>Alveolata</taxon>
        <taxon>Ciliophora</taxon>
        <taxon>Intramacronucleata</taxon>
        <taxon>Oligohymenophorea</taxon>
        <taxon>Peniculida</taxon>
        <taxon>Parameciidae</taxon>
        <taxon>Paramecium</taxon>
    </lineage>
</organism>
<name>A0A8S1KIY2_9CILI</name>
<dbReference type="EMBL" id="CAJJDN010000007">
    <property type="protein sequence ID" value="CAD8053066.1"/>
    <property type="molecule type" value="Genomic_DNA"/>
</dbReference>
<evidence type="ECO:0000313" key="3">
    <source>
        <dbReference type="Proteomes" id="UP000692954"/>
    </source>
</evidence>
<proteinExistence type="predicted"/>
<sequence length="637" mass="75967">MLKFQVNIKGQVFDFEISKSATIAELKALIGQKQQISAPFDLYIFNQLLIEDGTVNKIIYNCKTDYLDLKFKEKVELKKFQQFYNQAKPLVLWKTIMSTIKFIDNFEEQTKLKTQDLSKVKNVLSFFQKAPKLIKQKTSNLITIFSDRVKGQTMLSQIRMQEDDQARNLNNDTVLNILNNMENKDERVNHHKALIKSNKKKYKTPKLSPQQEQYLIRKKKAISLIQDPDQNEKAKILIQEMKKQKEQMKIKKQEQLDNSAEKIEQSLEHYKQEREILMQQITQDKRNRIIERLNENQKNHELQKQFNKQSQQLINELKNRMKKQQDSLKNKDEQLKSIYYEEAKLKLQEKKKQAQPIRLQELNQHEENYLENREMLKLQRDQKKLEWEIKIKSETKSLYKDQKVLQEVMKIDQQVKNKDILEQKKKQEFKVRKQKYSEIIQEFHRPSNFNKMDVQESIDDYSINQSRDSRIKQVVRYQNKSQFVEQFVNQGIQKNIKKIQSALSQQHITQKTKITESLQQGKMPDANTYFHLRVHTPLKSIIQESSGIKKQPDYLREFERERKSLHQSALPSLSGLNKKLNPQQEIHLLQRLEQEAKKKEQLAQISQNDDLQVEATDLYLKSVQAKLQFLDKKLSNF</sequence>
<dbReference type="AlphaFoldDB" id="A0A8S1KIY2"/>
<evidence type="ECO:0008006" key="4">
    <source>
        <dbReference type="Google" id="ProtNLM"/>
    </source>
</evidence>
<protein>
    <recommendedName>
        <fullName evidence="4">Ubiquitin-like domain-containing protein</fullName>
    </recommendedName>
</protein>
<keyword evidence="1" id="KW-0175">Coiled coil</keyword>
<evidence type="ECO:0000313" key="2">
    <source>
        <dbReference type="EMBL" id="CAD8053066.1"/>
    </source>
</evidence>
<keyword evidence="3" id="KW-1185">Reference proteome</keyword>
<gene>
    <name evidence="2" type="ORF">PSON_ATCC_30995.1.T0070150</name>
</gene>
<comment type="caution">
    <text evidence="2">The sequence shown here is derived from an EMBL/GenBank/DDBJ whole genome shotgun (WGS) entry which is preliminary data.</text>
</comment>
<dbReference type="Proteomes" id="UP000692954">
    <property type="component" value="Unassembled WGS sequence"/>
</dbReference>
<reference evidence="2" key="1">
    <citation type="submission" date="2021-01" db="EMBL/GenBank/DDBJ databases">
        <authorList>
            <consortium name="Genoscope - CEA"/>
            <person name="William W."/>
        </authorList>
    </citation>
    <scope>NUCLEOTIDE SEQUENCE</scope>
</reference>
<dbReference type="OrthoDB" id="303486at2759"/>
<feature type="coiled-coil region" evidence="1">
    <location>
        <begin position="231"/>
        <end position="334"/>
    </location>
</feature>